<evidence type="ECO:0008006" key="5">
    <source>
        <dbReference type="Google" id="ProtNLM"/>
    </source>
</evidence>
<dbReference type="InterPro" id="IPR032675">
    <property type="entry name" value="LRR_dom_sf"/>
</dbReference>
<feature type="compositionally biased region" description="Basic residues" evidence="2">
    <location>
        <begin position="1451"/>
        <end position="1460"/>
    </location>
</feature>
<feature type="compositionally biased region" description="Low complexity" evidence="2">
    <location>
        <begin position="567"/>
        <end position="588"/>
    </location>
</feature>
<feature type="compositionally biased region" description="Low complexity" evidence="2">
    <location>
        <begin position="954"/>
        <end position="1000"/>
    </location>
</feature>
<sequence length="1504" mass="160007">MSQSHQPHQPSRGILKAPTLQTSPSVWKRLQTKILPLGNSSHHSAGPASHGPSTSSQSPDQPEWNDILGSTLAQHGNPQQQYATPSLGNPTPVSPPSPRGAFAKLGFKRSPLANVSSLLKSASGSHASGQHHPHLSHHSLNHAKTTPSHSSHHLNVPSQTSSTSSASHKRYSLQPTPTPSGGGGIHRLTSALNGRTPVPNRSTDGPLPPDPMLMMMAPNQIPALQVPAPSPTLPGRLSLNLSRTSLLATPPLSSPSADALRKLDLLDPQTTMNPITIRRVRFSLPTIITEYGIDDRILSDSENEDGNSIESTNSAQASDKASPAVHVSPLSELNSSSKPTGELDSDIAAANKPLPPLPPRCSSNPQPDAMADVSVHGRSTAKPKRARSRRSKLSMSGAWQTHPPTIYPLELVLDAYRRSCLALYELPLQRIETILLNRISRGQSLSSLSLTGEILTRQSITPIAEMLDLSFGLRRLELDNCALDDSSLRILMHSLIYADQLEHLSLARNKRIKAEGMGYLATYIKESKRLKSLNLSGIAMDKKMVRYLCSVLVPRVWKGPLPMQSGGSAVSSSTESFPSCPGPSDHPGGAPPPPQFLRHCSLLILRLDNCGLKPAHLEQLALAIHFSQVRHLSLRLNRIPAFSVTTWAAPLLQPRPFIGALSRQRTEKRSSASVLDSPNDIAQSYDYTSNGTQRGSGSGTGSGSSINGNKSGPAHSTPPHLFTPLQPQYSTANMVGGMPLPSPSGQTDYFGSPPGSANSMMNGPQLPSTSLISLDLSDNELKAGVCEIGRLLQFHPNTLESLALRNNKLDPLILAGFTPYLSYNQGLRSLDLSHNPICGPQLKGIKALARSLTVNHDLRALFVEETGLMDEGAIVIAELLFEIRHLAHLNLSHNPGIDLAGVMALAASVKMNQSLVCLEVTIAPNNGIMSKLSQDILSVCVQNMERQQVERPAKPISPQASSSSARSAPSVSSSAASGSALSRTRSSTGQQQQRQASPNDTPTPTPATLPSSMTASEHTSPELRALTPPEMPNQEMAALSVDSKLPEETLPVNDDQNPTPSNGAMASADTLSSTEELMSIPPTPPHRTLSGMSSSSTESTGTQLSTESDESEVAVHTVDLKDLLASSFAESSNSPHSLLPTADATADGYMATSEEHIGGMDHTAGEIRVSPVVLSHDNKGTGLGSSKVLQFHAIMSPTLTVNHSQQQKPEAVGGGVPLNSPRFEQQNRAIREEEGRVLKKSKEVMSALIASPGLQSGSEDESDLSDISDEYLTTGTLSSESASATESPGSVVASEDAKNSPSSLESRSGGSDKSSASGTQSRTDYHASLEAHDDDNDAESLQSTNEPTVASMINRVQRSLSNPVPFNRGPKTSSGWGSAATSVTSPLNNPLNFLSRHLNISGTKPDSNDTTPTPTQGFQPESATMHNPKSASTATSGESFGPSSGESHNSFPRRTHRKRSSSWQHLMGSAAHTSNIWAGALLEDISGEELKVKLLQEDPVDLES</sequence>
<feature type="region of interest" description="Disordered" evidence="2">
    <location>
        <begin position="120"/>
        <end position="209"/>
    </location>
</feature>
<feature type="compositionally biased region" description="Basic residues" evidence="2">
    <location>
        <begin position="129"/>
        <end position="141"/>
    </location>
</feature>
<reference evidence="4" key="1">
    <citation type="journal article" date="2018" name="Nat. Microbiol.">
        <title>Leveraging single-cell genomics to expand the fungal tree of life.</title>
        <authorList>
            <person name="Ahrendt S.R."/>
            <person name="Quandt C.A."/>
            <person name="Ciobanu D."/>
            <person name="Clum A."/>
            <person name="Salamov A."/>
            <person name="Andreopoulos B."/>
            <person name="Cheng J.F."/>
            <person name="Woyke T."/>
            <person name="Pelin A."/>
            <person name="Henrissat B."/>
            <person name="Reynolds N.K."/>
            <person name="Benny G.L."/>
            <person name="Smith M.E."/>
            <person name="James T.Y."/>
            <person name="Grigoriev I.V."/>
        </authorList>
    </citation>
    <scope>NUCLEOTIDE SEQUENCE [LARGE SCALE GENOMIC DNA]</scope>
    <source>
        <strain evidence="4">RSA 468</strain>
    </source>
</reference>
<evidence type="ECO:0000313" key="4">
    <source>
        <dbReference type="Proteomes" id="UP000268162"/>
    </source>
</evidence>
<feature type="region of interest" description="Disordered" evidence="2">
    <location>
        <begin position="949"/>
        <end position="1028"/>
    </location>
</feature>
<feature type="region of interest" description="Disordered" evidence="2">
    <location>
        <begin position="1048"/>
        <end position="1113"/>
    </location>
</feature>
<feature type="compositionally biased region" description="Low complexity" evidence="2">
    <location>
        <begin position="1436"/>
        <end position="1447"/>
    </location>
</feature>
<dbReference type="Gene3D" id="3.80.10.10">
    <property type="entry name" value="Ribonuclease Inhibitor"/>
    <property type="match status" value="3"/>
</dbReference>
<keyword evidence="4" id="KW-1185">Reference proteome</keyword>
<dbReference type="Pfam" id="PF13516">
    <property type="entry name" value="LRR_6"/>
    <property type="match status" value="1"/>
</dbReference>
<dbReference type="Proteomes" id="UP000268162">
    <property type="component" value="Unassembled WGS sequence"/>
</dbReference>
<feature type="compositionally biased region" description="Polar residues" evidence="2">
    <location>
        <begin position="743"/>
        <end position="764"/>
    </location>
</feature>
<gene>
    <name evidence="3" type="ORF">BJ085DRAFT_36330</name>
</gene>
<evidence type="ECO:0000313" key="3">
    <source>
        <dbReference type="EMBL" id="RKP35697.1"/>
    </source>
</evidence>
<feature type="compositionally biased region" description="Polar residues" evidence="2">
    <location>
        <begin position="1054"/>
        <end position="1076"/>
    </location>
</feature>
<feature type="region of interest" description="Disordered" evidence="2">
    <location>
        <begin position="298"/>
        <end position="397"/>
    </location>
</feature>
<feature type="compositionally biased region" description="Low complexity" evidence="2">
    <location>
        <begin position="1088"/>
        <end position="1106"/>
    </location>
</feature>
<feature type="compositionally biased region" description="Low complexity" evidence="2">
    <location>
        <begin position="1276"/>
        <end position="1290"/>
    </location>
</feature>
<feature type="compositionally biased region" description="Polar residues" evidence="2">
    <location>
        <begin position="71"/>
        <end position="91"/>
    </location>
</feature>
<feature type="compositionally biased region" description="Polar residues" evidence="2">
    <location>
        <begin position="671"/>
        <end position="687"/>
    </location>
</feature>
<protein>
    <recommendedName>
        <fullName evidence="5">RNI-like protein</fullName>
    </recommendedName>
</protein>
<feature type="region of interest" description="Disordered" evidence="2">
    <location>
        <begin position="567"/>
        <end position="592"/>
    </location>
</feature>
<evidence type="ECO:0000256" key="1">
    <source>
        <dbReference type="ARBA" id="ARBA00022737"/>
    </source>
</evidence>
<organism evidence="3 4">
    <name type="scientific">Dimargaris cristalligena</name>
    <dbReference type="NCBI Taxonomy" id="215637"/>
    <lineage>
        <taxon>Eukaryota</taxon>
        <taxon>Fungi</taxon>
        <taxon>Fungi incertae sedis</taxon>
        <taxon>Zoopagomycota</taxon>
        <taxon>Kickxellomycotina</taxon>
        <taxon>Dimargaritomycetes</taxon>
        <taxon>Dimargaritales</taxon>
        <taxon>Dimargaritaceae</taxon>
        <taxon>Dimargaris</taxon>
    </lineage>
</organism>
<feature type="region of interest" description="Disordered" evidence="2">
    <location>
        <begin position="1"/>
        <end position="103"/>
    </location>
</feature>
<dbReference type="SUPFAM" id="SSF52047">
    <property type="entry name" value="RNI-like"/>
    <property type="match status" value="1"/>
</dbReference>
<feature type="compositionally biased region" description="Low complexity" evidence="2">
    <location>
        <begin position="40"/>
        <end position="53"/>
    </location>
</feature>
<feature type="compositionally biased region" description="Polar residues" evidence="2">
    <location>
        <begin position="308"/>
        <end position="319"/>
    </location>
</feature>
<name>A0A4P9ZQQ3_9FUNG</name>
<feature type="region of interest" description="Disordered" evidence="2">
    <location>
        <begin position="1204"/>
        <end position="1223"/>
    </location>
</feature>
<feature type="compositionally biased region" description="Polar residues" evidence="2">
    <location>
        <begin position="1339"/>
        <end position="1348"/>
    </location>
</feature>
<dbReference type="InterPro" id="IPR001611">
    <property type="entry name" value="Leu-rich_rpt"/>
</dbReference>
<feature type="compositionally biased region" description="Basic residues" evidence="2">
    <location>
        <begin position="379"/>
        <end position="392"/>
    </location>
</feature>
<dbReference type="InterPro" id="IPR052201">
    <property type="entry name" value="LRR-containing_regulator"/>
</dbReference>
<feature type="compositionally biased region" description="Polar residues" evidence="2">
    <location>
        <begin position="1397"/>
        <end position="1435"/>
    </location>
</feature>
<feature type="region of interest" description="Disordered" evidence="2">
    <location>
        <begin position="1276"/>
        <end position="1348"/>
    </location>
</feature>
<accession>A0A4P9ZQQ3</accession>
<feature type="region of interest" description="Disordered" evidence="2">
    <location>
        <begin position="1397"/>
        <end position="1466"/>
    </location>
</feature>
<dbReference type="PANTHER" id="PTHR24111:SF0">
    <property type="entry name" value="LEUCINE-RICH REPEAT-CONTAINING PROTEIN"/>
    <property type="match status" value="1"/>
</dbReference>
<dbReference type="PANTHER" id="PTHR24111">
    <property type="entry name" value="LEUCINE-RICH REPEAT-CONTAINING PROTEIN 34"/>
    <property type="match status" value="1"/>
</dbReference>
<feature type="compositionally biased region" description="Low complexity" evidence="2">
    <location>
        <begin position="703"/>
        <end position="712"/>
    </location>
</feature>
<keyword evidence="1" id="KW-0677">Repeat</keyword>
<proteinExistence type="predicted"/>
<dbReference type="SMART" id="SM00368">
    <property type="entry name" value="LRR_RI"/>
    <property type="match status" value="6"/>
</dbReference>
<feature type="compositionally biased region" description="Low complexity" evidence="2">
    <location>
        <begin position="1300"/>
        <end position="1318"/>
    </location>
</feature>
<evidence type="ECO:0000256" key="2">
    <source>
        <dbReference type="SAM" id="MobiDB-lite"/>
    </source>
</evidence>
<dbReference type="EMBL" id="ML002809">
    <property type="protein sequence ID" value="RKP35697.1"/>
    <property type="molecule type" value="Genomic_DNA"/>
</dbReference>
<feature type="region of interest" description="Disordered" evidence="2">
    <location>
        <begin position="1360"/>
        <end position="1382"/>
    </location>
</feature>
<feature type="region of interest" description="Disordered" evidence="2">
    <location>
        <begin position="662"/>
        <end position="764"/>
    </location>
</feature>